<dbReference type="SUPFAM" id="SSF46955">
    <property type="entry name" value="Putative DNA-binding domain"/>
    <property type="match status" value="1"/>
</dbReference>
<sequence length="77" mass="8241">MTTTRLGPALLKPSDVACRLNVTTATLARWRSAGTGPRYINVTDRTVRYRPADIVAWVEASTSLAGGAPSVRDRAPS</sequence>
<dbReference type="RefSeq" id="WP_121795622.1">
    <property type="nucleotide sequence ID" value="NZ_RDBF01000113.1"/>
</dbReference>
<name>A0A3L8PC06_9ACTN</name>
<protein>
    <submittedName>
        <fullName evidence="2">DNA-binding protein</fullName>
    </submittedName>
</protein>
<gene>
    <name evidence="2" type="ORF">D9V41_16530</name>
</gene>
<organism evidence="2 3">
    <name type="scientific">Aeromicrobium phragmitis</name>
    <dbReference type="NCBI Taxonomy" id="2478914"/>
    <lineage>
        <taxon>Bacteria</taxon>
        <taxon>Bacillati</taxon>
        <taxon>Actinomycetota</taxon>
        <taxon>Actinomycetes</taxon>
        <taxon>Propionibacteriales</taxon>
        <taxon>Nocardioidaceae</taxon>
        <taxon>Aeromicrobium</taxon>
    </lineage>
</organism>
<proteinExistence type="predicted"/>
<accession>A0A3L8PC06</accession>
<evidence type="ECO:0000313" key="3">
    <source>
        <dbReference type="Proteomes" id="UP000282515"/>
    </source>
</evidence>
<reference evidence="2 3" key="1">
    <citation type="submission" date="2018-10" db="EMBL/GenBank/DDBJ databases">
        <title>Aeromicrobium sp. 9W16Y-2 whole genome shotgun sequence.</title>
        <authorList>
            <person name="Li F."/>
        </authorList>
    </citation>
    <scope>NUCLEOTIDE SEQUENCE [LARGE SCALE GENOMIC DNA]</scope>
    <source>
        <strain evidence="2 3">9W16Y-2</strain>
    </source>
</reference>
<dbReference type="Pfam" id="PF12728">
    <property type="entry name" value="HTH_17"/>
    <property type="match status" value="1"/>
</dbReference>
<keyword evidence="3" id="KW-1185">Reference proteome</keyword>
<dbReference type="GO" id="GO:0003677">
    <property type="term" value="F:DNA binding"/>
    <property type="evidence" value="ECO:0007669"/>
    <property type="project" value="UniProtKB-KW"/>
</dbReference>
<dbReference type="InterPro" id="IPR041657">
    <property type="entry name" value="HTH_17"/>
</dbReference>
<keyword evidence="2" id="KW-0238">DNA-binding</keyword>
<feature type="domain" description="Helix-turn-helix" evidence="1">
    <location>
        <begin position="10"/>
        <end position="60"/>
    </location>
</feature>
<dbReference type="Proteomes" id="UP000282515">
    <property type="component" value="Unassembled WGS sequence"/>
</dbReference>
<evidence type="ECO:0000259" key="1">
    <source>
        <dbReference type="Pfam" id="PF12728"/>
    </source>
</evidence>
<dbReference type="AlphaFoldDB" id="A0A3L8PC06"/>
<dbReference type="InterPro" id="IPR009061">
    <property type="entry name" value="DNA-bd_dom_put_sf"/>
</dbReference>
<evidence type="ECO:0000313" key="2">
    <source>
        <dbReference type="EMBL" id="RLV52393.1"/>
    </source>
</evidence>
<dbReference type="EMBL" id="RDBF01000113">
    <property type="protein sequence ID" value="RLV52393.1"/>
    <property type="molecule type" value="Genomic_DNA"/>
</dbReference>
<comment type="caution">
    <text evidence="2">The sequence shown here is derived from an EMBL/GenBank/DDBJ whole genome shotgun (WGS) entry which is preliminary data.</text>
</comment>
<dbReference type="OrthoDB" id="4330189at2"/>